<comment type="caution">
    <text evidence="1">The sequence shown here is derived from an EMBL/GenBank/DDBJ whole genome shotgun (WGS) entry which is preliminary data.</text>
</comment>
<dbReference type="EMBL" id="JASPKY010000010">
    <property type="protein sequence ID" value="KAK9753753.1"/>
    <property type="molecule type" value="Genomic_DNA"/>
</dbReference>
<keyword evidence="2" id="KW-1185">Reference proteome</keyword>
<name>A0AAW1N5N4_POPJA</name>
<reference evidence="1 2" key="1">
    <citation type="journal article" date="2024" name="BMC Genomics">
        <title>De novo assembly and annotation of Popillia japonica's genome with initial clues to its potential as an invasive pest.</title>
        <authorList>
            <person name="Cucini C."/>
            <person name="Boschi S."/>
            <person name="Funari R."/>
            <person name="Cardaioli E."/>
            <person name="Iannotti N."/>
            <person name="Marturano G."/>
            <person name="Paoli F."/>
            <person name="Bruttini M."/>
            <person name="Carapelli A."/>
            <person name="Frati F."/>
            <person name="Nardi F."/>
        </authorList>
    </citation>
    <scope>NUCLEOTIDE SEQUENCE [LARGE SCALE GENOMIC DNA]</scope>
    <source>
        <strain evidence="1">DMR45628</strain>
    </source>
</reference>
<evidence type="ECO:0000313" key="2">
    <source>
        <dbReference type="Proteomes" id="UP001458880"/>
    </source>
</evidence>
<proteinExistence type="predicted"/>
<dbReference type="Proteomes" id="UP001458880">
    <property type="component" value="Unassembled WGS sequence"/>
</dbReference>
<evidence type="ECO:0000313" key="1">
    <source>
        <dbReference type="EMBL" id="KAK9753753.1"/>
    </source>
</evidence>
<sequence length="140" mass="15971">MPSKYVMPLADFRTRIAESLIKCKKTVNTSKRGRPPLDITSLHTPLTSKKIMLSDVHYKKLGQMALITFLCLAINKSQLDVNMVIVEEEPMFSVASVRVFDGYNFHRIVIDKLLQVLAVEQNYCFGKVCCVYIFSAQLEH</sequence>
<accession>A0AAW1N5N4</accession>
<protein>
    <submittedName>
        <fullName evidence="1">Uncharacterized protein</fullName>
    </submittedName>
</protein>
<dbReference type="AlphaFoldDB" id="A0AAW1N5N4"/>
<gene>
    <name evidence="1" type="ORF">QE152_g1792</name>
</gene>
<organism evidence="1 2">
    <name type="scientific">Popillia japonica</name>
    <name type="common">Japanese beetle</name>
    <dbReference type="NCBI Taxonomy" id="7064"/>
    <lineage>
        <taxon>Eukaryota</taxon>
        <taxon>Metazoa</taxon>
        <taxon>Ecdysozoa</taxon>
        <taxon>Arthropoda</taxon>
        <taxon>Hexapoda</taxon>
        <taxon>Insecta</taxon>
        <taxon>Pterygota</taxon>
        <taxon>Neoptera</taxon>
        <taxon>Endopterygota</taxon>
        <taxon>Coleoptera</taxon>
        <taxon>Polyphaga</taxon>
        <taxon>Scarabaeiformia</taxon>
        <taxon>Scarabaeidae</taxon>
        <taxon>Rutelinae</taxon>
        <taxon>Popillia</taxon>
    </lineage>
</organism>